<organism evidence="2 3">
    <name type="scientific">Dimargaris cristalligena</name>
    <dbReference type="NCBI Taxonomy" id="215637"/>
    <lineage>
        <taxon>Eukaryota</taxon>
        <taxon>Fungi</taxon>
        <taxon>Fungi incertae sedis</taxon>
        <taxon>Zoopagomycota</taxon>
        <taxon>Kickxellomycotina</taxon>
        <taxon>Dimargaritomycetes</taxon>
        <taxon>Dimargaritales</taxon>
        <taxon>Dimargaritaceae</taxon>
        <taxon>Dimargaris</taxon>
    </lineage>
</organism>
<dbReference type="EMBL" id="ML003537">
    <property type="protein sequence ID" value="RKP33818.1"/>
    <property type="molecule type" value="Genomic_DNA"/>
</dbReference>
<dbReference type="Proteomes" id="UP000268162">
    <property type="component" value="Unassembled WGS sequence"/>
</dbReference>
<feature type="region of interest" description="Disordered" evidence="1">
    <location>
        <begin position="97"/>
        <end position="117"/>
    </location>
</feature>
<evidence type="ECO:0000313" key="3">
    <source>
        <dbReference type="Proteomes" id="UP000268162"/>
    </source>
</evidence>
<reference evidence="3" key="1">
    <citation type="journal article" date="2018" name="Nat. Microbiol.">
        <title>Leveraging single-cell genomics to expand the fungal tree of life.</title>
        <authorList>
            <person name="Ahrendt S.R."/>
            <person name="Quandt C.A."/>
            <person name="Ciobanu D."/>
            <person name="Clum A."/>
            <person name="Salamov A."/>
            <person name="Andreopoulos B."/>
            <person name="Cheng J.F."/>
            <person name="Woyke T."/>
            <person name="Pelin A."/>
            <person name="Henrissat B."/>
            <person name="Reynolds N.K."/>
            <person name="Benny G.L."/>
            <person name="Smith M.E."/>
            <person name="James T.Y."/>
            <person name="Grigoriev I.V."/>
        </authorList>
    </citation>
    <scope>NUCLEOTIDE SEQUENCE [LARGE SCALE GENOMIC DNA]</scope>
    <source>
        <strain evidence="3">RSA 468</strain>
    </source>
</reference>
<evidence type="ECO:0000256" key="1">
    <source>
        <dbReference type="SAM" id="MobiDB-lite"/>
    </source>
</evidence>
<evidence type="ECO:0000313" key="2">
    <source>
        <dbReference type="EMBL" id="RKP33818.1"/>
    </source>
</evidence>
<dbReference type="OrthoDB" id="5599254at2759"/>
<keyword evidence="3" id="KW-1185">Reference proteome</keyword>
<sequence>MISCFMPRRKKSDAASLRRNSTNSPSTTLPSRFPSSSLPTVREDGPYMTQSSSTTLTSPPKLVSAAHPQGQHNMLMGAEEGYSSSLFQPFPLLRTTSSPLLPPRDSSHIVRKPSPSSPLVSPLHRFDAINASQTSLNDACTQDTVIPALHTKHSAWSLADYKLGTDNYIQPPKRSWRSSYEVW</sequence>
<feature type="compositionally biased region" description="Low complexity" evidence="1">
    <location>
        <begin position="49"/>
        <end position="58"/>
    </location>
</feature>
<feature type="region of interest" description="Disordered" evidence="1">
    <location>
        <begin position="1"/>
        <end position="65"/>
    </location>
</feature>
<proteinExistence type="predicted"/>
<name>A0A4P9ZL60_9FUNG</name>
<dbReference type="AlphaFoldDB" id="A0A4P9ZL60"/>
<accession>A0A4P9ZL60</accession>
<protein>
    <submittedName>
        <fullName evidence="2">Uncharacterized protein</fullName>
    </submittedName>
</protein>
<gene>
    <name evidence="2" type="ORF">BJ085DRAFT_32291</name>
</gene>
<feature type="compositionally biased region" description="Low complexity" evidence="1">
    <location>
        <begin position="17"/>
        <end position="32"/>
    </location>
</feature>